<dbReference type="GeneID" id="117571430"/>
<proteinExistence type="predicted"/>
<protein>
    <submittedName>
        <fullName evidence="3">Uncharacterized protein LOC117571430</fullName>
    </submittedName>
</protein>
<reference evidence="3" key="1">
    <citation type="submission" date="2025-08" db="UniProtKB">
        <authorList>
            <consortium name="RefSeq"/>
        </authorList>
    </citation>
    <scope>IDENTIFICATION</scope>
    <source>
        <strain evidence="3">15112-1751.03</strain>
        <tissue evidence="3">Whole Adult</tissue>
    </source>
</reference>
<feature type="transmembrane region" description="Helical" evidence="1">
    <location>
        <begin position="6"/>
        <end position="29"/>
    </location>
</feature>
<dbReference type="Proteomes" id="UP000515160">
    <property type="component" value="Chromosome 3"/>
</dbReference>
<accession>A0A6P8X9W3</accession>
<keyword evidence="2" id="KW-1185">Reference proteome</keyword>
<evidence type="ECO:0000313" key="3">
    <source>
        <dbReference type="RefSeq" id="XP_034109464.1"/>
    </source>
</evidence>
<keyword evidence="1" id="KW-0472">Membrane</keyword>
<sequence length="139" mass="15746">MCFLPLPIRILLLVVAHMVCNILDLIAAFGLIAKTSENVKILISVSIGLNFFVCLVIAVGIIGAVRRYFRILMIYLVTLLSFVIGKLLVYGLTEKYAKKHHKLIVTQYFQLNTIVGFITFVFVAFYYNRMKVAANQVQN</sequence>
<gene>
    <name evidence="3" type="primary">LOC117571430</name>
</gene>
<feature type="transmembrane region" description="Helical" evidence="1">
    <location>
        <begin position="68"/>
        <end position="89"/>
    </location>
</feature>
<dbReference type="OrthoDB" id="7869486at2759"/>
<dbReference type="RefSeq" id="XP_034109464.1">
    <property type="nucleotide sequence ID" value="XM_034253573.2"/>
</dbReference>
<keyword evidence="1" id="KW-1133">Transmembrane helix</keyword>
<keyword evidence="1" id="KW-0812">Transmembrane</keyword>
<evidence type="ECO:0000256" key="1">
    <source>
        <dbReference type="SAM" id="Phobius"/>
    </source>
</evidence>
<feature type="transmembrane region" description="Helical" evidence="1">
    <location>
        <begin position="109"/>
        <end position="127"/>
    </location>
</feature>
<feature type="transmembrane region" description="Helical" evidence="1">
    <location>
        <begin position="41"/>
        <end position="62"/>
    </location>
</feature>
<dbReference type="AlphaFoldDB" id="A0A6P8X9W3"/>
<organism evidence="2 3">
    <name type="scientific">Drosophila albomicans</name>
    <name type="common">Fruit fly</name>
    <dbReference type="NCBI Taxonomy" id="7291"/>
    <lineage>
        <taxon>Eukaryota</taxon>
        <taxon>Metazoa</taxon>
        <taxon>Ecdysozoa</taxon>
        <taxon>Arthropoda</taxon>
        <taxon>Hexapoda</taxon>
        <taxon>Insecta</taxon>
        <taxon>Pterygota</taxon>
        <taxon>Neoptera</taxon>
        <taxon>Endopterygota</taxon>
        <taxon>Diptera</taxon>
        <taxon>Brachycera</taxon>
        <taxon>Muscomorpha</taxon>
        <taxon>Ephydroidea</taxon>
        <taxon>Drosophilidae</taxon>
        <taxon>Drosophila</taxon>
    </lineage>
</organism>
<name>A0A6P8X9W3_DROAB</name>
<evidence type="ECO:0000313" key="2">
    <source>
        <dbReference type="Proteomes" id="UP000515160"/>
    </source>
</evidence>